<reference evidence="2 3" key="1">
    <citation type="submission" date="2018-06" db="EMBL/GenBank/DDBJ databases">
        <title>Comparative genomics reveals the genomic features of Rhizophagus irregularis, R. cerebriforme, R. diaphanum and Gigaspora rosea, and their symbiotic lifestyle signature.</title>
        <authorList>
            <person name="Morin E."/>
            <person name="San Clemente H."/>
            <person name="Chen E.C.H."/>
            <person name="De La Providencia I."/>
            <person name="Hainaut M."/>
            <person name="Kuo A."/>
            <person name="Kohler A."/>
            <person name="Murat C."/>
            <person name="Tang N."/>
            <person name="Roy S."/>
            <person name="Loubradou J."/>
            <person name="Henrissat B."/>
            <person name="Grigoriev I.V."/>
            <person name="Corradi N."/>
            <person name="Roux C."/>
            <person name="Martin F.M."/>
        </authorList>
    </citation>
    <scope>NUCLEOTIDE SEQUENCE [LARGE SCALE GENOMIC DNA]</scope>
    <source>
        <strain evidence="2 3">DAOM 194757</strain>
    </source>
</reference>
<protein>
    <submittedName>
        <fullName evidence="2">Uncharacterized protein</fullName>
    </submittedName>
</protein>
<proteinExistence type="predicted"/>
<evidence type="ECO:0000313" key="3">
    <source>
        <dbReference type="Proteomes" id="UP000266673"/>
    </source>
</evidence>
<gene>
    <name evidence="2" type="ORF">C2G38_2233748</name>
</gene>
<name>A0A397TW50_9GLOM</name>
<dbReference type="EMBL" id="QKWP01003921">
    <property type="protein sequence ID" value="RIB00589.1"/>
    <property type="molecule type" value="Genomic_DNA"/>
</dbReference>
<dbReference type="AlphaFoldDB" id="A0A397TW50"/>
<evidence type="ECO:0000256" key="1">
    <source>
        <dbReference type="SAM" id="MobiDB-lite"/>
    </source>
</evidence>
<evidence type="ECO:0000313" key="2">
    <source>
        <dbReference type="EMBL" id="RIB00589.1"/>
    </source>
</evidence>
<accession>A0A397TW50</accession>
<dbReference type="Proteomes" id="UP000266673">
    <property type="component" value="Unassembled WGS sequence"/>
</dbReference>
<comment type="caution">
    <text evidence="2">The sequence shown here is derived from an EMBL/GenBank/DDBJ whole genome shotgun (WGS) entry which is preliminary data.</text>
</comment>
<feature type="compositionally biased region" description="Basic and acidic residues" evidence="1">
    <location>
        <begin position="10"/>
        <end position="43"/>
    </location>
</feature>
<feature type="region of interest" description="Disordered" evidence="1">
    <location>
        <begin position="1"/>
        <end position="43"/>
    </location>
</feature>
<sequence length="67" mass="7829">MANNLQKGPAKKDKLAIEPTKKKRQAEDPQKREEEMNTKQLAERTCKLAKESTKKQRAELVRKFTEM</sequence>
<keyword evidence="3" id="KW-1185">Reference proteome</keyword>
<organism evidence="2 3">
    <name type="scientific">Gigaspora rosea</name>
    <dbReference type="NCBI Taxonomy" id="44941"/>
    <lineage>
        <taxon>Eukaryota</taxon>
        <taxon>Fungi</taxon>
        <taxon>Fungi incertae sedis</taxon>
        <taxon>Mucoromycota</taxon>
        <taxon>Glomeromycotina</taxon>
        <taxon>Glomeromycetes</taxon>
        <taxon>Diversisporales</taxon>
        <taxon>Gigasporaceae</taxon>
        <taxon>Gigaspora</taxon>
    </lineage>
</organism>